<dbReference type="PANTHER" id="PTHR43685">
    <property type="entry name" value="GLYCOSYLTRANSFERASE"/>
    <property type="match status" value="1"/>
</dbReference>
<sequence>MSSVSSFSRQSEPAVAISILIAVRNEAAHLAKTLDAIEAANGAMLEVLIIDGQSSDDTVAIAKRFTDRLPQWRIVDNPRKLSAAGWNIGLAEARAPIVMLLSGHALVQTGYFDAMLSSLTPDRTGVGTRAVPVGEDARSELIALAFSSRLGNGGASFMTDSVAGGPVESIAFGCYWREPLLAIGGFDENIVRGQDWDLNLRLRSAGHILWYEPGMEIRYTTRATYRALWRRQYLAGLWKDYIHKKSGKPFLMRHWVPAVFVACMIGPLVIAPIWPAASLISLGGGVAHFAAAFRQGQKLGLSWRNALPFWWALWIIHSAYGLGIWAGKLRAAWRTIVRSISGRNSQN</sequence>
<dbReference type="RefSeq" id="WP_182621334.1">
    <property type="nucleotide sequence ID" value="NZ_JACIUV010000001.1"/>
</dbReference>
<keyword evidence="1" id="KW-0812">Transmembrane</keyword>
<dbReference type="SUPFAM" id="SSF53448">
    <property type="entry name" value="Nucleotide-diphospho-sugar transferases"/>
    <property type="match status" value="1"/>
</dbReference>
<keyword evidence="1" id="KW-0472">Membrane</keyword>
<accession>A0A7W3YTF0</accession>
<dbReference type="InterPro" id="IPR050834">
    <property type="entry name" value="Glycosyltransf_2"/>
</dbReference>
<dbReference type="Proteomes" id="UP000550609">
    <property type="component" value="Unassembled WGS sequence"/>
</dbReference>
<dbReference type="Gene3D" id="3.90.550.10">
    <property type="entry name" value="Spore Coat Polysaccharide Biosynthesis Protein SpsA, Chain A"/>
    <property type="match status" value="1"/>
</dbReference>
<feature type="transmembrane region" description="Helical" evidence="1">
    <location>
        <begin position="309"/>
        <end position="327"/>
    </location>
</feature>
<reference evidence="3 4" key="1">
    <citation type="submission" date="2020-08" db="EMBL/GenBank/DDBJ databases">
        <title>Stenotrophomonas sp. W1S232.</title>
        <authorList>
            <person name="Deng Y."/>
        </authorList>
    </citation>
    <scope>NUCLEOTIDE SEQUENCE [LARGE SCALE GENOMIC DNA]</scope>
    <source>
        <strain evidence="3 4">W1S232</strain>
    </source>
</reference>
<dbReference type="InterPro" id="IPR001173">
    <property type="entry name" value="Glyco_trans_2-like"/>
</dbReference>
<evidence type="ECO:0000313" key="4">
    <source>
        <dbReference type="Proteomes" id="UP000550609"/>
    </source>
</evidence>
<feature type="transmembrane region" description="Helical" evidence="1">
    <location>
        <begin position="254"/>
        <end position="274"/>
    </location>
</feature>
<proteinExistence type="predicted"/>
<comment type="caution">
    <text evidence="3">The sequence shown here is derived from an EMBL/GenBank/DDBJ whole genome shotgun (WGS) entry which is preliminary data.</text>
</comment>
<feature type="domain" description="Glycosyltransferase 2-like" evidence="2">
    <location>
        <begin position="18"/>
        <end position="124"/>
    </location>
</feature>
<dbReference type="EMBL" id="JACIUV010000001">
    <property type="protein sequence ID" value="MBB1115966.1"/>
    <property type="molecule type" value="Genomic_DNA"/>
</dbReference>
<evidence type="ECO:0000313" key="3">
    <source>
        <dbReference type="EMBL" id="MBB1115966.1"/>
    </source>
</evidence>
<evidence type="ECO:0000259" key="2">
    <source>
        <dbReference type="Pfam" id="PF00535"/>
    </source>
</evidence>
<gene>
    <name evidence="3" type="ORF">H4O09_02655</name>
</gene>
<evidence type="ECO:0000256" key="1">
    <source>
        <dbReference type="SAM" id="Phobius"/>
    </source>
</evidence>
<protein>
    <submittedName>
        <fullName evidence="3">Glycosyltransferase</fullName>
    </submittedName>
</protein>
<dbReference type="AlphaFoldDB" id="A0A7W3YTF0"/>
<organism evidence="3 4">
    <name type="scientific">Stenotrophomonas koreensis</name>
    <dbReference type="NCBI Taxonomy" id="266128"/>
    <lineage>
        <taxon>Bacteria</taxon>
        <taxon>Pseudomonadati</taxon>
        <taxon>Pseudomonadota</taxon>
        <taxon>Gammaproteobacteria</taxon>
        <taxon>Lysobacterales</taxon>
        <taxon>Lysobacteraceae</taxon>
        <taxon>Stenotrophomonas</taxon>
    </lineage>
</organism>
<dbReference type="GO" id="GO:0044010">
    <property type="term" value="P:single-species biofilm formation"/>
    <property type="evidence" value="ECO:0007669"/>
    <property type="project" value="TreeGrafter"/>
</dbReference>
<dbReference type="Pfam" id="PF00535">
    <property type="entry name" value="Glycos_transf_2"/>
    <property type="match status" value="1"/>
</dbReference>
<dbReference type="InterPro" id="IPR029044">
    <property type="entry name" value="Nucleotide-diphossugar_trans"/>
</dbReference>
<dbReference type="PANTHER" id="PTHR43685:SF2">
    <property type="entry name" value="GLYCOSYLTRANSFERASE 2-LIKE DOMAIN-CONTAINING PROTEIN"/>
    <property type="match status" value="1"/>
</dbReference>
<keyword evidence="1" id="KW-1133">Transmembrane helix</keyword>
<name>A0A7W3YTF0_9GAMM</name>